<evidence type="ECO:0000313" key="2">
    <source>
        <dbReference type="Proteomes" id="UP000324800"/>
    </source>
</evidence>
<protein>
    <submittedName>
        <fullName evidence="1">Uncharacterized protein</fullName>
    </submittedName>
</protein>
<name>A0A5J4TN44_9EUKA</name>
<evidence type="ECO:0000313" key="1">
    <source>
        <dbReference type="EMBL" id="KAA6359260.1"/>
    </source>
</evidence>
<reference evidence="1 2" key="1">
    <citation type="submission" date="2019-03" db="EMBL/GenBank/DDBJ databases">
        <title>Single cell metagenomics reveals metabolic interactions within the superorganism composed of flagellate Streblomastix strix and complex community of Bacteroidetes bacteria on its surface.</title>
        <authorList>
            <person name="Treitli S.C."/>
            <person name="Kolisko M."/>
            <person name="Husnik F."/>
            <person name="Keeling P."/>
            <person name="Hampl V."/>
        </authorList>
    </citation>
    <scope>NUCLEOTIDE SEQUENCE [LARGE SCALE GENOMIC DNA]</scope>
    <source>
        <strain evidence="1">ST1C</strain>
    </source>
</reference>
<dbReference type="EMBL" id="SNRW01028662">
    <property type="protein sequence ID" value="KAA6359260.1"/>
    <property type="molecule type" value="Genomic_DNA"/>
</dbReference>
<organism evidence="1 2">
    <name type="scientific">Streblomastix strix</name>
    <dbReference type="NCBI Taxonomy" id="222440"/>
    <lineage>
        <taxon>Eukaryota</taxon>
        <taxon>Metamonada</taxon>
        <taxon>Preaxostyla</taxon>
        <taxon>Oxymonadida</taxon>
        <taxon>Streblomastigidae</taxon>
        <taxon>Streblomastix</taxon>
    </lineage>
</organism>
<accession>A0A5J4TN44</accession>
<dbReference type="Proteomes" id="UP000324800">
    <property type="component" value="Unassembled WGS sequence"/>
</dbReference>
<gene>
    <name evidence="1" type="ORF">EZS28_045213</name>
</gene>
<sequence>MRQLSRLDTQRTHIQGTISSHIFDLPISQLDQVVFQSDRQLASTAATYSLKQLTTQLLHIQRQLTQPLEDITGASLQDTDFNETNSSNKQVLKIIQRVARALQLLQQTEISAADQQLLPPLLMIGTLALCLQLHASQFCKLDILTVQRILEGIQRKY</sequence>
<proteinExistence type="predicted"/>
<dbReference type="AlphaFoldDB" id="A0A5J4TN44"/>
<comment type="caution">
    <text evidence="1">The sequence shown here is derived from an EMBL/GenBank/DDBJ whole genome shotgun (WGS) entry which is preliminary data.</text>
</comment>